<dbReference type="AlphaFoldDB" id="A0A8S3Z5R3"/>
<dbReference type="PANTHER" id="PTHR12455">
    <property type="entry name" value="NUCLEOLAR COMPLEX PROTEIN 4"/>
    <property type="match status" value="1"/>
</dbReference>
<evidence type="ECO:0000256" key="3">
    <source>
        <dbReference type="ARBA" id="ARBA00022692"/>
    </source>
</evidence>
<gene>
    <name evidence="6" type="ORF">CUNI_LOCUS8923</name>
</gene>
<evidence type="ECO:0000313" key="7">
    <source>
        <dbReference type="Proteomes" id="UP000678393"/>
    </source>
</evidence>
<comment type="similarity">
    <text evidence="2">Belongs to the CBF/MAK21 family.</text>
</comment>
<dbReference type="Proteomes" id="UP000678393">
    <property type="component" value="Unassembled WGS sequence"/>
</dbReference>
<organism evidence="6 7">
    <name type="scientific">Candidula unifasciata</name>
    <dbReference type="NCBI Taxonomy" id="100452"/>
    <lineage>
        <taxon>Eukaryota</taxon>
        <taxon>Metazoa</taxon>
        <taxon>Spiralia</taxon>
        <taxon>Lophotrochozoa</taxon>
        <taxon>Mollusca</taxon>
        <taxon>Gastropoda</taxon>
        <taxon>Heterobranchia</taxon>
        <taxon>Euthyneura</taxon>
        <taxon>Panpulmonata</taxon>
        <taxon>Eupulmonata</taxon>
        <taxon>Stylommatophora</taxon>
        <taxon>Helicina</taxon>
        <taxon>Helicoidea</taxon>
        <taxon>Geomitridae</taxon>
        <taxon>Candidula</taxon>
    </lineage>
</organism>
<name>A0A8S3Z5R3_9EUPU</name>
<evidence type="ECO:0000256" key="2">
    <source>
        <dbReference type="ARBA" id="ARBA00007797"/>
    </source>
</evidence>
<evidence type="ECO:0000256" key="4">
    <source>
        <dbReference type="ARBA" id="ARBA00022989"/>
    </source>
</evidence>
<keyword evidence="7" id="KW-1185">Reference proteome</keyword>
<feature type="domain" description="CCAAT-binding factor" evidence="5">
    <location>
        <begin position="271"/>
        <end position="418"/>
    </location>
</feature>
<comment type="caution">
    <text evidence="6">The sequence shown here is derived from an EMBL/GenBank/DDBJ whole genome shotgun (WGS) entry which is preliminary data.</text>
</comment>
<dbReference type="InterPro" id="IPR027193">
    <property type="entry name" value="Noc4"/>
</dbReference>
<keyword evidence="4" id="KW-1133">Transmembrane helix</keyword>
<dbReference type="Pfam" id="PF03914">
    <property type="entry name" value="CBF"/>
    <property type="match status" value="1"/>
</dbReference>
<dbReference type="PANTHER" id="PTHR12455:SF0">
    <property type="entry name" value="NUCLEOLAR COMPLEX PROTEIN 4 HOMOLOG"/>
    <property type="match status" value="1"/>
</dbReference>
<accession>A0A8S3Z5R3</accession>
<comment type="subcellular location">
    <subcellularLocation>
        <location evidence="1">Nucleus membrane</location>
        <topology evidence="1">Multi-pass membrane protein</topology>
    </subcellularLocation>
</comment>
<keyword evidence="4" id="KW-0472">Membrane</keyword>
<keyword evidence="3" id="KW-0812">Transmembrane</keyword>
<proteinExistence type="inferred from homology"/>
<dbReference type="InterPro" id="IPR005612">
    <property type="entry name" value="CCAAT-binding_factor"/>
</dbReference>
<dbReference type="GO" id="GO:0031965">
    <property type="term" value="C:nuclear membrane"/>
    <property type="evidence" value="ECO:0007669"/>
    <property type="project" value="UniProtKB-SubCell"/>
</dbReference>
<protein>
    <recommendedName>
        <fullName evidence="5">CCAAT-binding factor domain-containing protein</fullName>
    </recommendedName>
</protein>
<evidence type="ECO:0000259" key="5">
    <source>
        <dbReference type="Pfam" id="PF03914"/>
    </source>
</evidence>
<dbReference type="GO" id="GO:0042254">
    <property type="term" value="P:ribosome biogenesis"/>
    <property type="evidence" value="ECO:0007669"/>
    <property type="project" value="InterPro"/>
</dbReference>
<sequence length="467" mass="52856">MDGEKSTVIVKKIKKNTKQILQDPRNANLLLDLLNYSQSKNADVVCASCRSLVAVFSHFISADCFINIGQHTVAEADLSKEDQFSSWMREQFITACDVMSDHLCRESAQIQTTAFTSLVALLQVLDKKCPQDLSDKLIESIMSCLLNDEYDQMGLIKLLPSMLTAWSDKLRMCSVCLSHLRKKLKNINQAAADTGLLNCWRTIRQLASHDLDEKLKGQLTGVVCEFLKHKMPARLYREILTGISSVMDKMSNPLRLADFLSESFNIGGAVSLMSLHGLFLLMHKYNLDYPDFYAKLYSMFEPQVFGAKYRARFFYLADTFLTSTHLPAYVVAAFAKRLSRLCLHAPASGSHIAIPFISNLISRHPTCEVLLHRTQGPTELDTDPFLADETDLSQCRALDSCLWELQTLEHHYDPSLSVKAQKRRIAENDLSPLLENTSSDIIASEAKKIKKEIPVTFQRPRRVDFYL</sequence>
<dbReference type="InterPro" id="IPR016024">
    <property type="entry name" value="ARM-type_fold"/>
</dbReference>
<dbReference type="OrthoDB" id="10263185at2759"/>
<dbReference type="GO" id="GO:0030692">
    <property type="term" value="C:Noc4p-Nop14p complex"/>
    <property type="evidence" value="ECO:0007669"/>
    <property type="project" value="TreeGrafter"/>
</dbReference>
<evidence type="ECO:0000256" key="1">
    <source>
        <dbReference type="ARBA" id="ARBA00004232"/>
    </source>
</evidence>
<dbReference type="EMBL" id="CAJHNH020001503">
    <property type="protein sequence ID" value="CAG5123365.1"/>
    <property type="molecule type" value="Genomic_DNA"/>
</dbReference>
<dbReference type="SUPFAM" id="SSF48371">
    <property type="entry name" value="ARM repeat"/>
    <property type="match status" value="1"/>
</dbReference>
<evidence type="ECO:0000313" key="6">
    <source>
        <dbReference type="EMBL" id="CAG5123365.1"/>
    </source>
</evidence>
<reference evidence="6" key="1">
    <citation type="submission" date="2021-04" db="EMBL/GenBank/DDBJ databases">
        <authorList>
            <consortium name="Molecular Ecology Group"/>
        </authorList>
    </citation>
    <scope>NUCLEOTIDE SEQUENCE</scope>
</reference>
<dbReference type="GO" id="GO:0032040">
    <property type="term" value="C:small-subunit processome"/>
    <property type="evidence" value="ECO:0007669"/>
    <property type="project" value="TreeGrafter"/>
</dbReference>